<feature type="domain" description="PRELI/MSF1" evidence="1">
    <location>
        <begin position="1"/>
        <end position="64"/>
    </location>
</feature>
<dbReference type="VEuPathDB" id="ToxoDB:TGRUB_254250A"/>
<comment type="caution">
    <text evidence="2">The sequence shown here is derived from an EMBL/GenBank/DDBJ whole genome shotgun (WGS) entry which is preliminary data.</text>
</comment>
<name>A0A086LTL8_TOXGO</name>
<evidence type="ECO:0000313" key="2">
    <source>
        <dbReference type="EMBL" id="KFG59986.1"/>
    </source>
</evidence>
<dbReference type="Proteomes" id="UP000028834">
    <property type="component" value="Unassembled WGS sequence"/>
</dbReference>
<gene>
    <name evidence="2" type="ORF">TGRUB_254250A</name>
</gene>
<evidence type="ECO:0000313" key="3">
    <source>
        <dbReference type="Proteomes" id="UP000028834"/>
    </source>
</evidence>
<accession>A0A086LTL8</accession>
<organism evidence="2 3">
    <name type="scientific">Toxoplasma gondii RUB</name>
    <dbReference type="NCBI Taxonomy" id="935652"/>
    <lineage>
        <taxon>Eukaryota</taxon>
        <taxon>Sar</taxon>
        <taxon>Alveolata</taxon>
        <taxon>Apicomplexa</taxon>
        <taxon>Conoidasida</taxon>
        <taxon>Coccidia</taxon>
        <taxon>Eucoccidiorida</taxon>
        <taxon>Eimeriorina</taxon>
        <taxon>Sarcocystidae</taxon>
        <taxon>Toxoplasma</taxon>
    </lineage>
</organism>
<dbReference type="EMBL" id="AFYV02002033">
    <property type="protein sequence ID" value="KFG59986.1"/>
    <property type="molecule type" value="Genomic_DNA"/>
</dbReference>
<dbReference type="GO" id="GO:0005758">
    <property type="term" value="C:mitochondrial intermembrane space"/>
    <property type="evidence" value="ECO:0007669"/>
    <property type="project" value="InterPro"/>
</dbReference>
<dbReference type="AlphaFoldDB" id="A0A086LTL8"/>
<dbReference type="InterPro" id="IPR006797">
    <property type="entry name" value="PRELI/MSF1_dom"/>
</dbReference>
<dbReference type="PROSITE" id="PS50904">
    <property type="entry name" value="PRELI_MSF1"/>
    <property type="match status" value="1"/>
</dbReference>
<reference evidence="2 3" key="1">
    <citation type="submission" date="2014-05" db="EMBL/GenBank/DDBJ databases">
        <authorList>
            <person name="Sibley D."/>
            <person name="Venepally P."/>
            <person name="Karamycheva S."/>
            <person name="Hadjithomas M."/>
            <person name="Khan A."/>
            <person name="Brunk B."/>
            <person name="Roos D."/>
            <person name="Caler E."/>
            <person name="Lorenzi H."/>
        </authorList>
    </citation>
    <scope>NUCLEOTIDE SEQUENCE [LARGE SCALE GENOMIC DNA]</scope>
    <source>
        <strain evidence="2 3">RUB</strain>
    </source>
</reference>
<proteinExistence type="predicted"/>
<protein>
    <submittedName>
        <fullName evidence="2">PRELI family protein</fullName>
    </submittedName>
</protein>
<evidence type="ECO:0000259" key="1">
    <source>
        <dbReference type="PROSITE" id="PS50904"/>
    </source>
</evidence>
<dbReference type="InterPro" id="IPR037365">
    <property type="entry name" value="Slowmo/Ups"/>
</dbReference>
<dbReference type="Pfam" id="PF04707">
    <property type="entry name" value="PRELI"/>
    <property type="match status" value="1"/>
</dbReference>
<dbReference type="PANTHER" id="PTHR11158">
    <property type="entry name" value="MSF1/PX19 RELATED"/>
    <property type="match status" value="1"/>
</dbReference>
<sequence>MRLFEKTFVFDSDWETVTSAFWAKYPNELQPHVLRVDTLDVDIDPEKKEFATRRLHSLKYSVPR</sequence>